<dbReference type="RefSeq" id="WP_137312058.1">
    <property type="nucleotide sequence ID" value="NZ_CP040017.1"/>
</dbReference>
<dbReference type="GO" id="GO:0046872">
    <property type="term" value="F:metal ion binding"/>
    <property type="evidence" value="ECO:0007669"/>
    <property type="project" value="UniProtKB-KW"/>
</dbReference>
<dbReference type="GO" id="GO:0008168">
    <property type="term" value="F:methyltransferase activity"/>
    <property type="evidence" value="ECO:0007669"/>
    <property type="project" value="UniProtKB-KW"/>
</dbReference>
<dbReference type="EMBL" id="JACHXS010000015">
    <property type="protein sequence ID" value="MBB3224886.1"/>
    <property type="molecule type" value="Genomic_DNA"/>
</dbReference>
<keyword evidence="7" id="KW-0489">Methyltransferase</keyword>
<sequence length="355" mass="39049">MAFLRNCWYVAAWDHEVGKDDLFRRTLLSEPLMFFRDTAGVPHALLDRCPHRFAPLSKGTHKGDCVKCPYHGLEFDATGACVHNPHGNGVIPKAAIVRAYPTVERYSVIWVWMGDVGKADPALIPDFSCMDPATNHVGKRYLHAHANYVLETDNILDLSHIEFLHPGTLGSPGVKDAVTRVEQQGNQVTIHRSTVNDHMSPFLYDAMGLPQGIAVDRWFDVRWNAPACMLLDAGATPTGEPRRHNPGAPMFPHLFSPETESSTHYWYATTMARSAGPHGEAVVESIVAGARQPFEQEDLPMLEAQQAAIGDRDFWSMHPVLLASDAGAIRARRLLDKLIADECGTGKRAGSVAAG</sequence>
<name>A0A4P8HHU4_9BURK</name>
<dbReference type="AlphaFoldDB" id="A0A4P8HHU4"/>
<dbReference type="EC" id="1.14.13.82" evidence="7"/>
<reference evidence="8 9" key="1">
    <citation type="submission" date="2019-05" db="EMBL/GenBank/DDBJ databases">
        <title>Draft Genome Sequences of Six Type Strains of the Genus Massilia.</title>
        <authorList>
            <person name="Miess H."/>
            <person name="Frediansyhah A."/>
            <person name="Gross H."/>
        </authorList>
    </citation>
    <scope>NUCLEOTIDE SEQUENCE [LARGE SCALE GENOMIC DNA]</scope>
    <source>
        <strain evidence="8 9">DSMZ 26121</strain>
    </source>
</reference>
<evidence type="ECO:0000256" key="5">
    <source>
        <dbReference type="ARBA" id="ARBA00023014"/>
    </source>
</evidence>
<keyword evidence="7" id="KW-0503">Monooxygenase</keyword>
<organism evidence="7 10">
    <name type="scientific">Pseudoduganella umbonata</name>
    <dbReference type="NCBI Taxonomy" id="864828"/>
    <lineage>
        <taxon>Bacteria</taxon>
        <taxon>Pseudomonadati</taxon>
        <taxon>Pseudomonadota</taxon>
        <taxon>Betaproteobacteria</taxon>
        <taxon>Burkholderiales</taxon>
        <taxon>Oxalobacteraceae</taxon>
        <taxon>Telluria group</taxon>
        <taxon>Pseudoduganella</taxon>
    </lineage>
</organism>
<evidence type="ECO:0000259" key="6">
    <source>
        <dbReference type="PROSITE" id="PS51296"/>
    </source>
</evidence>
<dbReference type="Proteomes" id="UP000298763">
    <property type="component" value="Chromosome"/>
</dbReference>
<accession>A0A4P8HHU4</accession>
<dbReference type="EMBL" id="CP040017">
    <property type="protein sequence ID" value="QCP09169.1"/>
    <property type="molecule type" value="Genomic_DNA"/>
</dbReference>
<dbReference type="Pfam" id="PF19112">
    <property type="entry name" value="VanA_C"/>
    <property type="match status" value="1"/>
</dbReference>
<dbReference type="SUPFAM" id="SSF55961">
    <property type="entry name" value="Bet v1-like"/>
    <property type="match status" value="1"/>
</dbReference>
<evidence type="ECO:0000313" key="8">
    <source>
        <dbReference type="EMBL" id="QCP09169.1"/>
    </source>
</evidence>
<protein>
    <submittedName>
        <fullName evidence="8">Aromatic ring-hydroxylating dioxygenase subunit alpha</fullName>
    </submittedName>
    <submittedName>
        <fullName evidence="7">Vanillate O-demethylase monooxygenase subunit</fullName>
        <ecNumber evidence="7">1.14.13.82</ecNumber>
    </submittedName>
</protein>
<evidence type="ECO:0000256" key="3">
    <source>
        <dbReference type="ARBA" id="ARBA00023002"/>
    </source>
</evidence>
<dbReference type="InterPro" id="IPR044043">
    <property type="entry name" value="VanA_C_cat"/>
</dbReference>
<dbReference type="Gene3D" id="2.102.10.10">
    <property type="entry name" value="Rieske [2Fe-2S] iron-sulphur domain"/>
    <property type="match status" value="1"/>
</dbReference>
<dbReference type="GO" id="GO:0051537">
    <property type="term" value="F:2 iron, 2 sulfur cluster binding"/>
    <property type="evidence" value="ECO:0007669"/>
    <property type="project" value="UniProtKB-KW"/>
</dbReference>
<evidence type="ECO:0000313" key="10">
    <source>
        <dbReference type="Proteomes" id="UP000584325"/>
    </source>
</evidence>
<feature type="domain" description="Rieske" evidence="6">
    <location>
        <begin position="8"/>
        <end position="111"/>
    </location>
</feature>
<dbReference type="Pfam" id="PF00355">
    <property type="entry name" value="Rieske"/>
    <property type="match status" value="1"/>
</dbReference>
<reference evidence="7 10" key="2">
    <citation type="submission" date="2020-08" db="EMBL/GenBank/DDBJ databases">
        <title>Genomic Encyclopedia of Type Strains, Phase III (KMG-III): the genomes of soil and plant-associated and newly described type strains.</title>
        <authorList>
            <person name="Whitman W."/>
        </authorList>
    </citation>
    <scope>NUCLEOTIDE SEQUENCE [LARGE SCALE GENOMIC DNA]</scope>
    <source>
        <strain evidence="7 10">CECT 7753</strain>
    </source>
</reference>
<gene>
    <name evidence="8" type="ORF">FCL38_00990</name>
    <name evidence="7" type="ORF">FHS02_005756</name>
</gene>
<keyword evidence="2" id="KW-0479">Metal-binding</keyword>
<evidence type="ECO:0000256" key="1">
    <source>
        <dbReference type="ARBA" id="ARBA00022714"/>
    </source>
</evidence>
<dbReference type="InterPro" id="IPR036922">
    <property type="entry name" value="Rieske_2Fe-2S_sf"/>
</dbReference>
<evidence type="ECO:0000256" key="2">
    <source>
        <dbReference type="ARBA" id="ARBA00022723"/>
    </source>
</evidence>
<proteinExistence type="predicted"/>
<dbReference type="InterPro" id="IPR050584">
    <property type="entry name" value="Cholesterol_7-desaturase"/>
</dbReference>
<keyword evidence="4" id="KW-0408">Iron</keyword>
<dbReference type="GO" id="GO:0051213">
    <property type="term" value="F:dioxygenase activity"/>
    <property type="evidence" value="ECO:0007669"/>
    <property type="project" value="UniProtKB-KW"/>
</dbReference>
<dbReference type="OrthoDB" id="9769355at2"/>
<keyword evidence="5" id="KW-0411">Iron-sulfur</keyword>
<dbReference type="GO" id="GO:0018489">
    <property type="term" value="F:vanillate monooxygenase activity"/>
    <property type="evidence" value="ECO:0007669"/>
    <property type="project" value="UniProtKB-EC"/>
</dbReference>
<evidence type="ECO:0000256" key="4">
    <source>
        <dbReference type="ARBA" id="ARBA00023004"/>
    </source>
</evidence>
<keyword evidence="1" id="KW-0001">2Fe-2S</keyword>
<dbReference type="GO" id="GO:0032259">
    <property type="term" value="P:methylation"/>
    <property type="evidence" value="ECO:0007669"/>
    <property type="project" value="UniProtKB-KW"/>
</dbReference>
<dbReference type="InterPro" id="IPR017941">
    <property type="entry name" value="Rieske_2Fe-2S"/>
</dbReference>
<dbReference type="Gene3D" id="3.90.380.10">
    <property type="entry name" value="Naphthalene 1,2-dioxygenase Alpha Subunit, Chain A, domain 1"/>
    <property type="match status" value="1"/>
</dbReference>
<evidence type="ECO:0000313" key="9">
    <source>
        <dbReference type="Proteomes" id="UP000298763"/>
    </source>
</evidence>
<keyword evidence="8" id="KW-0223">Dioxygenase</keyword>
<keyword evidence="7" id="KW-0808">Transferase</keyword>
<dbReference type="PANTHER" id="PTHR21266">
    <property type="entry name" value="IRON-SULFUR DOMAIN CONTAINING PROTEIN"/>
    <property type="match status" value="1"/>
</dbReference>
<dbReference type="CDD" id="cd08878">
    <property type="entry name" value="RHO_alpha_C_DMO-like"/>
    <property type="match status" value="1"/>
</dbReference>
<dbReference type="Proteomes" id="UP000584325">
    <property type="component" value="Unassembled WGS sequence"/>
</dbReference>
<dbReference type="PROSITE" id="PS51296">
    <property type="entry name" value="RIESKE"/>
    <property type="match status" value="1"/>
</dbReference>
<evidence type="ECO:0000313" key="7">
    <source>
        <dbReference type="EMBL" id="MBB3224886.1"/>
    </source>
</evidence>
<dbReference type="PANTHER" id="PTHR21266:SF60">
    <property type="entry name" value="3-KETOSTEROID-9-ALPHA-MONOOXYGENASE, OXYGENASE COMPONENT"/>
    <property type="match status" value="1"/>
</dbReference>
<dbReference type="SUPFAM" id="SSF50022">
    <property type="entry name" value="ISP domain"/>
    <property type="match status" value="1"/>
</dbReference>
<keyword evidence="3 7" id="KW-0560">Oxidoreductase</keyword>
<keyword evidence="9" id="KW-1185">Reference proteome</keyword>